<evidence type="ECO:0000313" key="2">
    <source>
        <dbReference type="EMBL" id="QJD86921.1"/>
    </source>
</evidence>
<organism evidence="2 3">
    <name type="scientific">Cohnella herbarum</name>
    <dbReference type="NCBI Taxonomy" id="2728023"/>
    <lineage>
        <taxon>Bacteria</taxon>
        <taxon>Bacillati</taxon>
        <taxon>Bacillota</taxon>
        <taxon>Bacilli</taxon>
        <taxon>Bacillales</taxon>
        <taxon>Paenibacillaceae</taxon>
        <taxon>Cohnella</taxon>
    </lineage>
</organism>
<gene>
    <name evidence="2" type="ORF">HH215_29620</name>
</gene>
<dbReference type="Pfam" id="PF19773">
    <property type="entry name" value="DUF6259"/>
    <property type="match status" value="1"/>
</dbReference>
<accession>A0A7Z2VP49</accession>
<dbReference type="KEGG" id="cheb:HH215_29620"/>
<keyword evidence="3" id="KW-1185">Reference proteome</keyword>
<dbReference type="Proteomes" id="UP000502248">
    <property type="component" value="Chromosome"/>
</dbReference>
<dbReference type="RefSeq" id="WP_169283167.1">
    <property type="nucleotide sequence ID" value="NZ_CP051680.1"/>
</dbReference>
<proteinExistence type="predicted"/>
<feature type="domain" description="DUF6259" evidence="1">
    <location>
        <begin position="238"/>
        <end position="541"/>
    </location>
</feature>
<name>A0A7Z2VP49_9BACL</name>
<evidence type="ECO:0000313" key="3">
    <source>
        <dbReference type="Proteomes" id="UP000502248"/>
    </source>
</evidence>
<protein>
    <recommendedName>
        <fullName evidence="1">DUF6259 domain-containing protein</fullName>
    </recommendedName>
</protein>
<sequence>MEDRLRVKIVENERVRLGFGLDDGAIRLLRDKQAGIDYVFDAPGEDPFRPDPFRLETDDGVSSSFDAFEWHLEDSDPDSDILRVALSWRIGDGFIVNGGLTLEAGTLTFSCSADNRSEQRLLSLEYPIIPNVRTITEEGKDDYVAHSHATGIRVRNPMKHYVPNDPGQRYMPYPESFSGASMQFFSYYGMDKGGLYFAALDGEGYAKWLNFYKNANGLLEASFIHGCEEMGAGKGIYPPYPVQVALLKGDDWYEAADRYKSWAVRQKWCASGTLAERGSDVSAKWLHEEMGVATFGINAGADRTPWLRKYHEFIPTPMFHILGPDWTNAPQTFYKGVPGGFDDWFPTRFQSDNLACMKEYGDKFAPFEFDYLYHFDGADGELGRAAAQKFPELIKSMDAYAFPFLCPAHPYTREFHVRRDETLQRTNDLDAIYYDISANNIMKVCMDESHGHPVGAGKTIEDAYRRNYADTKEAMSAVAGRVIPMGTEMMNETLLDLIDYYQARAGGQPAAPLEGWPIRELLKSGDAELVPMFSYVYHEYGALRLDGWGKLVEEIGQLYYFTVARTYLWGGLYELNYEYSPMEALDGQENAPEEHYYPFESRGYAFRPERAEYLAMYAKLRTGAANKYWAYGRMLRPLEFATPKQSMSWFHYNHGKESKEYNDTGEQTVDAIVHSAWRYKDESMALFFANVGMEERTVSIRIDSRDYGMGKTNAWLFKDDPNGSSPEEVRLVMTSSGETDFHIPARSVVMIELSGKLG</sequence>
<reference evidence="2 3" key="1">
    <citation type="submission" date="2020-04" db="EMBL/GenBank/DDBJ databases">
        <title>Genome sequencing of novel species.</title>
        <authorList>
            <person name="Heo J."/>
            <person name="Kim S.-J."/>
            <person name="Kim J.-S."/>
            <person name="Hong S.-B."/>
            <person name="Kwon S.-W."/>
        </authorList>
    </citation>
    <scope>NUCLEOTIDE SEQUENCE [LARGE SCALE GENOMIC DNA]</scope>
    <source>
        <strain evidence="2 3">MFER-1</strain>
    </source>
</reference>
<dbReference type="InterPro" id="IPR046226">
    <property type="entry name" value="DUF6259"/>
</dbReference>
<evidence type="ECO:0000259" key="1">
    <source>
        <dbReference type="Pfam" id="PF19773"/>
    </source>
</evidence>
<dbReference type="EMBL" id="CP051680">
    <property type="protein sequence ID" value="QJD86921.1"/>
    <property type="molecule type" value="Genomic_DNA"/>
</dbReference>
<dbReference type="AlphaFoldDB" id="A0A7Z2VP49"/>